<protein>
    <submittedName>
        <fullName evidence="4">Uncharacterized protein</fullName>
    </submittedName>
</protein>
<feature type="signal peptide" evidence="3">
    <location>
        <begin position="1"/>
        <end position="16"/>
    </location>
</feature>
<feature type="chain" id="PRO_5032827604" evidence="3">
    <location>
        <begin position="17"/>
        <end position="1443"/>
    </location>
</feature>
<dbReference type="PANTHER" id="PTHR46344">
    <property type="entry name" value="OS02G0202900 PROTEIN"/>
    <property type="match status" value="1"/>
</dbReference>
<dbReference type="InterPro" id="IPR015915">
    <property type="entry name" value="Kelch-typ_b-propeller"/>
</dbReference>
<evidence type="ECO:0000313" key="5">
    <source>
        <dbReference type="Proteomes" id="UP000663868"/>
    </source>
</evidence>
<dbReference type="EMBL" id="CAJOBB010002302">
    <property type="protein sequence ID" value="CAF3956956.1"/>
    <property type="molecule type" value="Genomic_DNA"/>
</dbReference>
<name>A0A819L5F0_9BILA</name>
<dbReference type="SUPFAM" id="SSF50965">
    <property type="entry name" value="Galactose oxidase, central domain"/>
    <property type="match status" value="1"/>
</dbReference>
<keyword evidence="2" id="KW-0677">Repeat</keyword>
<dbReference type="Pfam" id="PF24681">
    <property type="entry name" value="Kelch_KLHDC2_KLHL20_DRC7"/>
    <property type="match status" value="1"/>
</dbReference>
<organism evidence="4 5">
    <name type="scientific">Adineta steineri</name>
    <dbReference type="NCBI Taxonomy" id="433720"/>
    <lineage>
        <taxon>Eukaryota</taxon>
        <taxon>Metazoa</taxon>
        <taxon>Spiralia</taxon>
        <taxon>Gnathifera</taxon>
        <taxon>Rotifera</taxon>
        <taxon>Eurotatoria</taxon>
        <taxon>Bdelloidea</taxon>
        <taxon>Adinetida</taxon>
        <taxon>Adinetidae</taxon>
        <taxon>Adineta</taxon>
    </lineage>
</organism>
<dbReference type="PANTHER" id="PTHR46344:SF27">
    <property type="entry name" value="KELCH REPEAT SUPERFAMILY PROTEIN"/>
    <property type="match status" value="1"/>
</dbReference>
<gene>
    <name evidence="4" type="ORF">KXQ929_LOCUS25957</name>
</gene>
<keyword evidence="1" id="KW-0880">Kelch repeat</keyword>
<proteinExistence type="predicted"/>
<dbReference type="Gene3D" id="2.120.10.80">
    <property type="entry name" value="Kelch-type beta propeller"/>
    <property type="match status" value="2"/>
</dbReference>
<evidence type="ECO:0000256" key="2">
    <source>
        <dbReference type="ARBA" id="ARBA00022737"/>
    </source>
</evidence>
<dbReference type="SMART" id="SM00612">
    <property type="entry name" value="Kelch"/>
    <property type="match status" value="6"/>
</dbReference>
<keyword evidence="3" id="KW-0732">Signal</keyword>
<evidence type="ECO:0000256" key="3">
    <source>
        <dbReference type="SAM" id="SignalP"/>
    </source>
</evidence>
<dbReference type="InterPro" id="IPR006652">
    <property type="entry name" value="Kelch_1"/>
</dbReference>
<evidence type="ECO:0000256" key="1">
    <source>
        <dbReference type="ARBA" id="ARBA00022441"/>
    </source>
</evidence>
<evidence type="ECO:0000313" key="4">
    <source>
        <dbReference type="EMBL" id="CAF3956956.1"/>
    </source>
</evidence>
<dbReference type="InterPro" id="IPR011043">
    <property type="entry name" value="Gal_Oxase/kelch_b-propeller"/>
</dbReference>
<dbReference type="Pfam" id="PF01344">
    <property type="entry name" value="Kelch_1"/>
    <property type="match status" value="2"/>
</dbReference>
<accession>A0A819L5F0</accession>
<reference evidence="4" key="1">
    <citation type="submission" date="2021-02" db="EMBL/GenBank/DDBJ databases">
        <authorList>
            <person name="Nowell W R."/>
        </authorList>
    </citation>
    <scope>NUCLEOTIDE SEQUENCE</scope>
</reference>
<comment type="caution">
    <text evidence="4">The sequence shown here is derived from an EMBL/GenBank/DDBJ whole genome shotgun (WGS) entry which is preliminary data.</text>
</comment>
<dbReference type="Proteomes" id="UP000663868">
    <property type="component" value="Unassembled WGS sequence"/>
</dbReference>
<sequence>MDIWWILLFLIVRTVAEQSESKFMNSGAGLEVSGSTEDIDRKNYRDGGNLTRFAELFNALKSAAFYFMPITHWDRVKSAKLGVQSKKKNDDHMNKIDKKENVTCVWPFAQTPSENCVNILIDRNNCGNINHKCNATYKSCSGGVCSVAPALQLIEPKIIHQGALNGSKHYGEFDVNLPLNITLYDIKTNYVIVTPSGALCLGKCSYEYSESALPNIKGFSGATAFPFFDDLFIRNGTAQGLYYKVSGKTPNQTVVFEYYTTLLLSTHRICHFQVLFFENRPNIVQFIYLNVPDIGSSPTVGVQNLFTGLFMQYSFREPHAIMSNMSITFDTKNNNYTAVLLCGSKTCTMNQACVRNMCIQRGRLSFTAHWTRSNGRGYIIVRTPLNNTIYFGSPRNKSSIGQGQHEQVGNGTQVDNVYWPLSRMPPKGPYKICFSTGSLLNGTDKSPLTVTIEIRRFRQSMETMSRTYNRSTTKLNECLDTSGTFIGSYSSEEKEQNCHFQILLFESNPDLIQFIYLNVPDTDDSDEIGVQNFESDIINLKYSSSQPFFMLRNMSIIFDTNQNIYTTAIICGSTACLIGEACVQNMCIQQGELSFTARWSQRKDQGYIIVRTPLNNTIYFGNSRNKSSVDQGQYEQVGDGTQIDNIYWPSNRMLPKGFFKICFSTGSLLNGTDKSPITVTIEIRRVRRLMETMTRTFNRSTTNMTECLETSDTLIGSYSSVICEWPYAVAPTATCVNILIDRNNCGKVGHECNNTYNSCSGGVCSMARAIKLTEPKTIIQGAINGTMDSKIVFVSLPFNITLYNDTGDTVYLNLHGMLSLQNYMNHHQQQALPSKGNFYATAFPYWDIMFIQNGTSQGLYYSINGEAPNRTIVFEYYTTVSKLEQQNCHFQVLYSEANPGTLQFIYLAVPDGAKGAVVGIQGSNTGPFLQYSFQEPYAVLSNMSITFDTKNNNYTAVLLCGSKTCTMNQACVRNMCIQRGRLSFTAHWPQRKGQGYIIVRTPLNNTIYFGSSRNKSSVDQGQHELIGDGNQVDNVYWSLNSMPPKGLYTICFSTGSLLNGTDKSPVTVTIEIRRFRQRMETMSRTFNRSTTKLNECLDTSDTFIDSFVPRWSTVNSMKTARKQPIASRLLTGQVLVVGGTEGNYGTNTTELYDPLSGNWTSVTDMNSARQYHTASVLSNGKVLVIGGATVYYEVMNTTELYDPSSKKWTHVANMTASRKYHTASVLTDGTVLVVGGRSRTGLLNTAELYDPLSDNWTDADSMSSRREQHTASILLDGRVLIVGGDVDYFTAGNTAEIYDPSSRKWTNAGNMSIARTDHTASVLLDGKVLVAGGQDRSVTHNTAELYDPLSRKWTNVANMTTSRMSHTATVLSDGKVLVVGGRNKAGGLDTAELYDPLSRSWTPAARMTYSRDEATTVTLLNGNVLMIGGDYRNPLKSVELYYP</sequence>